<feature type="region of interest" description="Disordered" evidence="1">
    <location>
        <begin position="27"/>
        <end position="54"/>
    </location>
</feature>
<dbReference type="AlphaFoldDB" id="A0A4R3ZV50"/>
<organism evidence="3 4">
    <name type="scientific">Dietzia cinnamea</name>
    <dbReference type="NCBI Taxonomy" id="321318"/>
    <lineage>
        <taxon>Bacteria</taxon>
        <taxon>Bacillati</taxon>
        <taxon>Actinomycetota</taxon>
        <taxon>Actinomycetes</taxon>
        <taxon>Mycobacteriales</taxon>
        <taxon>Dietziaceae</taxon>
        <taxon>Dietzia</taxon>
    </lineage>
</organism>
<dbReference type="InterPro" id="IPR025357">
    <property type="entry name" value="DUF4261"/>
</dbReference>
<feature type="domain" description="DUF4261" evidence="2">
    <location>
        <begin position="242"/>
        <end position="300"/>
    </location>
</feature>
<reference evidence="3 4" key="1">
    <citation type="submission" date="2019-03" db="EMBL/GenBank/DDBJ databases">
        <title>Root nodule microbial communities of legume samples collected from USA, Mexico and Botswana.</title>
        <authorList>
            <person name="Hirsch A."/>
        </authorList>
    </citation>
    <scope>NUCLEOTIDE SEQUENCE [LARGE SCALE GENOMIC DNA]</scope>
    <source>
        <strain evidence="3 4">55</strain>
    </source>
</reference>
<sequence length="321" mass="33693">MWRPGAWRPVASWAGRVAAAGTRVSLSCMTDSPQPGQPEQPQDQPPAVDPRTGEDLSWKQTPVAIVLLDRPAPGYDEIGELLAEIFEGSYEVERGTEDDPATAVYIEDATVIVSSIDAPVAEAAQYTRDLAAWNGGEAVVETHRSQVVVAAFRWGPVGDDGEPTDPEYLDPRLDTLRCELAVANVTAALTALPGAVAVTVGGAAMTLPAGPYRDLVTGNPVPAPALVGVRAGMQSESTSCVYTTGMGRFGRMDLERLDVDAPPAAVYSEMCNLVAYSLATDTVLVPGQTIEVGGPQPLVASAEVSPFTGQEILRLAPGPRG</sequence>
<evidence type="ECO:0000313" key="4">
    <source>
        <dbReference type="Proteomes" id="UP000295805"/>
    </source>
</evidence>
<evidence type="ECO:0000256" key="1">
    <source>
        <dbReference type="SAM" id="MobiDB-lite"/>
    </source>
</evidence>
<evidence type="ECO:0000259" key="2">
    <source>
        <dbReference type="Pfam" id="PF14080"/>
    </source>
</evidence>
<dbReference type="Proteomes" id="UP000295805">
    <property type="component" value="Unassembled WGS sequence"/>
</dbReference>
<evidence type="ECO:0000313" key="3">
    <source>
        <dbReference type="EMBL" id="TCW24407.1"/>
    </source>
</evidence>
<accession>A0A4R3ZV50</accession>
<dbReference type="EMBL" id="SMCX01000007">
    <property type="protein sequence ID" value="TCW24407.1"/>
    <property type="molecule type" value="Genomic_DNA"/>
</dbReference>
<proteinExistence type="predicted"/>
<comment type="caution">
    <text evidence="3">The sequence shown here is derived from an EMBL/GenBank/DDBJ whole genome shotgun (WGS) entry which is preliminary data.</text>
</comment>
<dbReference type="Pfam" id="PF14080">
    <property type="entry name" value="DUF4261"/>
    <property type="match status" value="1"/>
</dbReference>
<gene>
    <name evidence="3" type="ORF">EDD19_107104</name>
</gene>
<feature type="compositionally biased region" description="Pro residues" evidence="1">
    <location>
        <begin position="35"/>
        <end position="48"/>
    </location>
</feature>
<protein>
    <submittedName>
        <fullName evidence="3">Uncharacterized protein DUF4261</fullName>
    </submittedName>
</protein>
<name>A0A4R3ZV50_9ACTN</name>